<dbReference type="PROSITE" id="PS00211">
    <property type="entry name" value="ABC_TRANSPORTER_1"/>
    <property type="match status" value="1"/>
</dbReference>
<keyword evidence="2" id="KW-0813">Transport</keyword>
<dbReference type="InterPro" id="IPR017871">
    <property type="entry name" value="ABC_transporter-like_CS"/>
</dbReference>
<dbReference type="Gene3D" id="3.40.50.300">
    <property type="entry name" value="P-loop containing nucleotide triphosphate hydrolases"/>
    <property type="match status" value="1"/>
</dbReference>
<dbReference type="EMBL" id="NPDZ01000001">
    <property type="protein sequence ID" value="PJZ75212.1"/>
    <property type="molecule type" value="Genomic_DNA"/>
</dbReference>
<evidence type="ECO:0000256" key="3">
    <source>
        <dbReference type="ARBA" id="ARBA00022741"/>
    </source>
</evidence>
<gene>
    <name evidence="7" type="ORF">CH360_02320</name>
    <name evidence="8" type="ORF">CH373_02320</name>
</gene>
<reference evidence="9 10" key="1">
    <citation type="submission" date="2017-07" db="EMBL/GenBank/DDBJ databases">
        <title>Leptospira spp. isolated from tropical soils.</title>
        <authorList>
            <person name="Thibeaux R."/>
            <person name="Iraola G."/>
            <person name="Ferres I."/>
            <person name="Bierque E."/>
            <person name="Girault D."/>
            <person name="Soupe-Gilbert M.-E."/>
            <person name="Picardeau M."/>
            <person name="Goarant C."/>
        </authorList>
    </citation>
    <scope>NUCLEOTIDE SEQUENCE [LARGE SCALE GENOMIC DNA]</scope>
    <source>
        <strain evidence="8 10">FH1-B-B1</strain>
        <strain evidence="7 9">FH1-B-C1</strain>
    </source>
</reference>
<feature type="coiled-coil region" evidence="5">
    <location>
        <begin position="218"/>
        <end position="245"/>
    </location>
</feature>
<dbReference type="PROSITE" id="PS50893">
    <property type="entry name" value="ABC_TRANSPORTER_2"/>
    <property type="match status" value="1"/>
</dbReference>
<dbReference type="InterPro" id="IPR003593">
    <property type="entry name" value="AAA+_ATPase"/>
</dbReference>
<dbReference type="InterPro" id="IPR003439">
    <property type="entry name" value="ABC_transporter-like_ATP-bd"/>
</dbReference>
<evidence type="ECO:0000313" key="10">
    <source>
        <dbReference type="Proteomes" id="UP000231990"/>
    </source>
</evidence>
<evidence type="ECO:0000256" key="5">
    <source>
        <dbReference type="SAM" id="Coils"/>
    </source>
</evidence>
<dbReference type="InterPro" id="IPR027417">
    <property type="entry name" value="P-loop_NTPase"/>
</dbReference>
<proteinExistence type="inferred from homology"/>
<evidence type="ECO:0000256" key="4">
    <source>
        <dbReference type="ARBA" id="ARBA00022840"/>
    </source>
</evidence>
<dbReference type="SMART" id="SM00382">
    <property type="entry name" value="AAA"/>
    <property type="match status" value="1"/>
</dbReference>
<evidence type="ECO:0000259" key="6">
    <source>
        <dbReference type="PROSITE" id="PS50893"/>
    </source>
</evidence>
<dbReference type="SUPFAM" id="SSF52540">
    <property type="entry name" value="P-loop containing nucleoside triphosphate hydrolases"/>
    <property type="match status" value="1"/>
</dbReference>
<evidence type="ECO:0000256" key="2">
    <source>
        <dbReference type="ARBA" id="ARBA00022448"/>
    </source>
</evidence>
<keyword evidence="5" id="KW-0175">Coiled coil</keyword>
<dbReference type="Proteomes" id="UP000231990">
    <property type="component" value="Unassembled WGS sequence"/>
</dbReference>
<protein>
    <submittedName>
        <fullName evidence="8">ABC transporter ATP-binding protein</fullName>
    </submittedName>
</protein>
<keyword evidence="3" id="KW-0547">Nucleotide-binding</keyword>
<evidence type="ECO:0000256" key="1">
    <source>
        <dbReference type="ARBA" id="ARBA00005417"/>
    </source>
</evidence>
<comment type="caution">
    <text evidence="8">The sequence shown here is derived from an EMBL/GenBank/DDBJ whole genome shotgun (WGS) entry which is preliminary data.</text>
</comment>
<dbReference type="OrthoDB" id="2290519at2"/>
<keyword evidence="9" id="KW-1185">Reference proteome</keyword>
<evidence type="ECO:0000313" key="7">
    <source>
        <dbReference type="EMBL" id="PJZ71597.1"/>
    </source>
</evidence>
<dbReference type="AlphaFoldDB" id="A0A2M9ZSY9"/>
<evidence type="ECO:0000313" key="8">
    <source>
        <dbReference type="EMBL" id="PJZ75212.1"/>
    </source>
</evidence>
<organism evidence="8 10">
    <name type="scientific">Leptospira perolatii</name>
    <dbReference type="NCBI Taxonomy" id="2023191"/>
    <lineage>
        <taxon>Bacteria</taxon>
        <taxon>Pseudomonadati</taxon>
        <taxon>Spirochaetota</taxon>
        <taxon>Spirochaetia</taxon>
        <taxon>Leptospirales</taxon>
        <taxon>Leptospiraceae</taxon>
        <taxon>Leptospira</taxon>
    </lineage>
</organism>
<keyword evidence="4 8" id="KW-0067">ATP-binding</keyword>
<evidence type="ECO:0000313" key="9">
    <source>
        <dbReference type="Proteomes" id="UP000231962"/>
    </source>
</evidence>
<comment type="similarity">
    <text evidence="1">Belongs to the ABC transporter superfamily.</text>
</comment>
<dbReference type="GO" id="GO:0005524">
    <property type="term" value="F:ATP binding"/>
    <property type="evidence" value="ECO:0007669"/>
    <property type="project" value="UniProtKB-KW"/>
</dbReference>
<dbReference type="PANTHER" id="PTHR43335">
    <property type="entry name" value="ABC TRANSPORTER, ATP-BINDING PROTEIN"/>
    <property type="match status" value="1"/>
</dbReference>
<dbReference type="EMBL" id="NPDY01000001">
    <property type="protein sequence ID" value="PJZ71597.1"/>
    <property type="molecule type" value="Genomic_DNA"/>
</dbReference>
<dbReference type="Proteomes" id="UP000231962">
    <property type="component" value="Unassembled WGS sequence"/>
</dbReference>
<dbReference type="Pfam" id="PF00005">
    <property type="entry name" value="ABC_tran"/>
    <property type="match status" value="1"/>
</dbReference>
<accession>A0A2M9ZSY9</accession>
<dbReference type="PANTHER" id="PTHR43335:SF4">
    <property type="entry name" value="ABC TRANSPORTER, ATP-BINDING PROTEIN"/>
    <property type="match status" value="1"/>
</dbReference>
<feature type="domain" description="ABC transporter" evidence="6">
    <location>
        <begin position="6"/>
        <end position="234"/>
    </location>
</feature>
<dbReference type="RefSeq" id="WP_100712580.1">
    <property type="nucleotide sequence ID" value="NZ_NPDY01000001.1"/>
</dbReference>
<sequence>MSQFAIEIEGITKNYPGVRALKNVHLQVPKGSVFGLLGPNGAGKTTLVRILLGFSFPSEGTCHVLGKVPSVSLRSRIGFLPERMAIPTFLTGREFLEYSLRLAFVPKLESISKAKELLQSVGLESAGDRRVSTYSKGMLQRLGLANALGAEPELLLLDEPGTGLDPVGYKEFRETILRENQKRGVTILLNSHRLAEVEQICTDIAILHKGHLKAQGKLNDLKQGKDRLRIRLGAEQEEVALLLREIAIEWKQDGKEWEIKPKPDVDLRTLPSRLVDRGADLMLYERSTESLEELFIRLTTNEAIHAESREV</sequence>
<dbReference type="GO" id="GO:0016887">
    <property type="term" value="F:ATP hydrolysis activity"/>
    <property type="evidence" value="ECO:0007669"/>
    <property type="project" value="InterPro"/>
</dbReference>
<name>A0A2M9ZSY9_9LEPT</name>